<dbReference type="BioCyc" id="PSYR875330:G11XH-4100-MONOMER"/>
<comment type="caution">
    <text evidence="1">The sequence shown here is derived from an EMBL/GenBank/DDBJ whole genome shotgun (WGS) entry which is preliminary data.</text>
</comment>
<protein>
    <submittedName>
        <fullName evidence="1">Uncharacterized protein</fullName>
    </submittedName>
</protein>
<dbReference type="EMBL" id="ADWY01004426">
    <property type="protein sequence ID" value="EGH19897.1"/>
    <property type="molecule type" value="Genomic_DNA"/>
</dbReference>
<proteinExistence type="predicted"/>
<accession>F3CKV5</accession>
<gene>
    <name evidence="1" type="ORF">Pgy4_43957</name>
</gene>
<dbReference type="HOGENOM" id="CLU_1863490_0_0_6"/>
<name>F3CKV5_PSESG</name>
<sequence>MIEVMREDKTVRRTKIFQFAWCAVVDENGFAGWPLRGGQCLFEFRYCVSISFGCQLRISRLDIAGCNSSRQRCGASGNNDMILHGLDPMNKCTSFVVHMLQRFQKRTGSTCPAGVIAHGGVEPEFFTLTEDDLLFRR</sequence>
<organism evidence="1 2">
    <name type="scientific">Pseudomonas savastanoi pv. glycinea str. race 4</name>
    <dbReference type="NCBI Taxonomy" id="875330"/>
    <lineage>
        <taxon>Bacteria</taxon>
        <taxon>Pseudomonadati</taxon>
        <taxon>Pseudomonadota</taxon>
        <taxon>Gammaproteobacteria</taxon>
        <taxon>Pseudomonadales</taxon>
        <taxon>Pseudomonadaceae</taxon>
        <taxon>Pseudomonas</taxon>
    </lineage>
</organism>
<evidence type="ECO:0000313" key="2">
    <source>
        <dbReference type="Proteomes" id="UP000005466"/>
    </source>
</evidence>
<dbReference type="Proteomes" id="UP000005466">
    <property type="component" value="Unassembled WGS sequence"/>
</dbReference>
<evidence type="ECO:0000313" key="1">
    <source>
        <dbReference type="EMBL" id="EGH19897.1"/>
    </source>
</evidence>
<reference evidence="1 2" key="1">
    <citation type="journal article" date="2011" name="PLoS Pathog.">
        <title>Dynamic evolution of pathogenicity revealed by sequencing and comparative genomics of 19 Pseudomonas syringae isolates.</title>
        <authorList>
            <person name="Baltrus D.A."/>
            <person name="Nishimura M.T."/>
            <person name="Romanchuk A."/>
            <person name="Chang J.H."/>
            <person name="Mukhtar M.S."/>
            <person name="Cherkis K."/>
            <person name="Roach J."/>
            <person name="Grant S.R."/>
            <person name="Jones C.D."/>
            <person name="Dangl J.L."/>
        </authorList>
    </citation>
    <scope>NUCLEOTIDE SEQUENCE [LARGE SCALE GENOMIC DNA]</scope>
    <source>
        <strain evidence="2">race 4</strain>
    </source>
</reference>
<dbReference type="AlphaFoldDB" id="F3CKV5"/>